<proteinExistence type="predicted"/>
<name>A0A127K3W8_9RHOO</name>
<organism evidence="2 3">
    <name type="scientific">Thauera humireducens</name>
    <dbReference type="NCBI Taxonomy" id="1134435"/>
    <lineage>
        <taxon>Bacteria</taxon>
        <taxon>Pseudomonadati</taxon>
        <taxon>Pseudomonadota</taxon>
        <taxon>Betaproteobacteria</taxon>
        <taxon>Rhodocyclales</taxon>
        <taxon>Zoogloeaceae</taxon>
        <taxon>Thauera</taxon>
    </lineage>
</organism>
<dbReference type="KEGG" id="thu:AC731_006680"/>
<accession>A0A127K3W8</accession>
<dbReference type="Proteomes" id="UP000036902">
    <property type="component" value="Chromosome"/>
</dbReference>
<evidence type="ECO:0000313" key="3">
    <source>
        <dbReference type="Proteomes" id="UP000036902"/>
    </source>
</evidence>
<evidence type="ECO:0000313" key="2">
    <source>
        <dbReference type="EMBL" id="AMO36652.1"/>
    </source>
</evidence>
<dbReference type="SUPFAM" id="SSF46955">
    <property type="entry name" value="Putative DNA-binding domain"/>
    <property type="match status" value="1"/>
</dbReference>
<dbReference type="AlphaFoldDB" id="A0A127K3W8"/>
<dbReference type="InterPro" id="IPR041657">
    <property type="entry name" value="HTH_17"/>
</dbReference>
<keyword evidence="3" id="KW-1185">Reference proteome</keyword>
<protein>
    <recommendedName>
        <fullName evidence="1">Helix-turn-helix domain-containing protein</fullName>
    </recommendedName>
</protein>
<sequence>MTIAIEQHAAMLQPVTLSAHTENRLLFWSSPEDALFPADVAAHVLDVDYSTLARWRCTEQGPKFCKRGNKIYYRKRDLVDWMQSKPQAGASPQ</sequence>
<dbReference type="Pfam" id="PF12728">
    <property type="entry name" value="HTH_17"/>
    <property type="match status" value="1"/>
</dbReference>
<gene>
    <name evidence="2" type="ORF">AC731_006680</name>
</gene>
<dbReference type="InterPro" id="IPR009061">
    <property type="entry name" value="DNA-bd_dom_put_sf"/>
</dbReference>
<dbReference type="RefSeq" id="WP_048703066.1">
    <property type="nucleotide sequence ID" value="NZ_CP014646.1"/>
</dbReference>
<dbReference type="STRING" id="1134435.AC731_006680"/>
<feature type="domain" description="Helix-turn-helix" evidence="1">
    <location>
        <begin position="41"/>
        <end position="85"/>
    </location>
</feature>
<reference evidence="3" key="1">
    <citation type="submission" date="2016-03" db="EMBL/GenBank/DDBJ databases">
        <authorList>
            <person name="Ma C."/>
            <person name="Zhou S."/>
            <person name="Yang G."/>
        </authorList>
    </citation>
    <scope>NUCLEOTIDE SEQUENCE [LARGE SCALE GENOMIC DNA]</scope>
    <source>
        <strain evidence="3">SgZ-1</strain>
    </source>
</reference>
<evidence type="ECO:0000259" key="1">
    <source>
        <dbReference type="Pfam" id="PF12728"/>
    </source>
</evidence>
<dbReference type="EMBL" id="CP014646">
    <property type="protein sequence ID" value="AMO36652.1"/>
    <property type="molecule type" value="Genomic_DNA"/>
</dbReference>